<sequence length="248" mass="28062">MAKAIADLFLPLAPPLDSHVEFVRRGAAKSVPHLKVFNLNYDPLIERAAELGEVRLYDGFAGHEHAYFDAATFEERIFRVRGTHKGRQTDETAKPLHLLKLHGSLGWYHCDTHGVRRCGFGVSIPDNTKRLMIPPQRRKADDTMTQPYQALWSAFRGALGQDHNPLHRLACIGYGFSDEHVNTVIESALARTDFTVLIFAKDLSDEAWNRWSAKSNVIIVTEDRCAIKSEVGAGHPNLWKFEYLSKRI</sequence>
<reference evidence="1" key="1">
    <citation type="submission" date="2019-01" db="EMBL/GenBank/DDBJ databases">
        <authorList>
            <consortium name="Genoscope - CEA"/>
            <person name="William W."/>
        </authorList>
    </citation>
    <scope>NUCLEOTIDE SEQUENCE</scope>
    <source>
        <strain evidence="1">CR-1</strain>
    </source>
</reference>
<dbReference type="AlphaFoldDB" id="A0A484HJD9"/>
<dbReference type="EMBL" id="CAACVI010000045">
    <property type="protein sequence ID" value="VEN74867.1"/>
    <property type="molecule type" value="Genomic_DNA"/>
</dbReference>
<protein>
    <submittedName>
        <fullName evidence="1">Uncharacterized protein</fullName>
    </submittedName>
</protein>
<gene>
    <name evidence="1" type="ORF">EPICR_50145</name>
</gene>
<name>A0A484HJD9_9BACT</name>
<accession>A0A484HJD9</accession>
<organism evidence="1">
    <name type="scientific">uncultured Desulfobacteraceae bacterium</name>
    <dbReference type="NCBI Taxonomy" id="218296"/>
    <lineage>
        <taxon>Bacteria</taxon>
        <taxon>Pseudomonadati</taxon>
        <taxon>Thermodesulfobacteriota</taxon>
        <taxon>Desulfobacteria</taxon>
        <taxon>Desulfobacterales</taxon>
        <taxon>Desulfobacteraceae</taxon>
        <taxon>environmental samples</taxon>
    </lineage>
</organism>
<evidence type="ECO:0000313" key="1">
    <source>
        <dbReference type="EMBL" id="VEN74867.1"/>
    </source>
</evidence>
<proteinExistence type="predicted"/>
<dbReference type="Pfam" id="PF13289">
    <property type="entry name" value="SIR2_2"/>
    <property type="match status" value="1"/>
</dbReference>